<dbReference type="InterPro" id="IPR043917">
    <property type="entry name" value="DUF5753"/>
</dbReference>
<dbReference type="OrthoDB" id="3669136at2"/>
<feature type="coiled-coil region" evidence="1">
    <location>
        <begin position="261"/>
        <end position="288"/>
    </location>
</feature>
<dbReference type="SMART" id="SM00530">
    <property type="entry name" value="HTH_XRE"/>
    <property type="match status" value="1"/>
</dbReference>
<evidence type="ECO:0000256" key="1">
    <source>
        <dbReference type="SAM" id="Coils"/>
    </source>
</evidence>
<dbReference type="Proteomes" id="UP000198582">
    <property type="component" value="Unassembled WGS sequence"/>
</dbReference>
<evidence type="ECO:0000313" key="3">
    <source>
        <dbReference type="EMBL" id="SEP09389.1"/>
    </source>
</evidence>
<dbReference type="InterPro" id="IPR010982">
    <property type="entry name" value="Lambda_DNA-bd_dom_sf"/>
</dbReference>
<name>A0A1H8V1S9_9PSEU</name>
<keyword evidence="4" id="KW-1185">Reference proteome</keyword>
<dbReference type="Pfam" id="PF01381">
    <property type="entry name" value="HTH_3"/>
    <property type="match status" value="1"/>
</dbReference>
<keyword evidence="1" id="KW-0175">Coiled coil</keyword>
<dbReference type="PROSITE" id="PS50943">
    <property type="entry name" value="HTH_CROC1"/>
    <property type="match status" value="1"/>
</dbReference>
<evidence type="ECO:0000259" key="2">
    <source>
        <dbReference type="PROSITE" id="PS50943"/>
    </source>
</evidence>
<proteinExistence type="predicted"/>
<gene>
    <name evidence="3" type="ORF">SAMN04489732_103598</name>
</gene>
<dbReference type="AlphaFoldDB" id="A0A1H8V1S9"/>
<sequence>MTLPSVATQQRELGTMISAARKKLGLTQAEFGKLVGYTQANISKLEHAHLGMQPDQLEKFIRTLKITEADAAIMRGLNTTASMAGVWSGRRLVATPPWFRDILGAEQEAATVRSWTGERISGQLQCESYMLTLFSTAGRSNIDDAVYERAQRARVFALHPDREYEFLLSESALMQLTRTRKLGPYVVLDQVKHMLNLTAKHAGVSIRFVPFGELPYLPLDLTVFRFTNGAKDFAYGETPQGIQQSEDDNFQASYLDRWASLSNAALSREESRELLEHAEREINATRMATAVP</sequence>
<protein>
    <submittedName>
        <fullName evidence="3">Helix-turn-helix domain-containing protein</fullName>
    </submittedName>
</protein>
<evidence type="ECO:0000313" key="4">
    <source>
        <dbReference type="Proteomes" id="UP000198582"/>
    </source>
</evidence>
<dbReference type="SUPFAM" id="SSF47413">
    <property type="entry name" value="lambda repressor-like DNA-binding domains"/>
    <property type="match status" value="1"/>
</dbReference>
<dbReference type="Gene3D" id="1.10.260.40">
    <property type="entry name" value="lambda repressor-like DNA-binding domains"/>
    <property type="match status" value="1"/>
</dbReference>
<dbReference type="CDD" id="cd00093">
    <property type="entry name" value="HTH_XRE"/>
    <property type="match status" value="1"/>
</dbReference>
<dbReference type="RefSeq" id="WP_091616092.1">
    <property type="nucleotide sequence ID" value="NZ_FOEF01000003.1"/>
</dbReference>
<dbReference type="InterPro" id="IPR001387">
    <property type="entry name" value="Cro/C1-type_HTH"/>
</dbReference>
<feature type="domain" description="HTH cro/C1-type" evidence="2">
    <location>
        <begin position="17"/>
        <end position="71"/>
    </location>
</feature>
<dbReference type="GO" id="GO:0003677">
    <property type="term" value="F:DNA binding"/>
    <property type="evidence" value="ECO:0007669"/>
    <property type="project" value="InterPro"/>
</dbReference>
<dbReference type="Pfam" id="PF19054">
    <property type="entry name" value="DUF5753"/>
    <property type="match status" value="1"/>
</dbReference>
<accession>A0A1H8V1S9</accession>
<organism evidence="3 4">
    <name type="scientific">Amycolatopsis saalfeldensis</name>
    <dbReference type="NCBI Taxonomy" id="394193"/>
    <lineage>
        <taxon>Bacteria</taxon>
        <taxon>Bacillati</taxon>
        <taxon>Actinomycetota</taxon>
        <taxon>Actinomycetes</taxon>
        <taxon>Pseudonocardiales</taxon>
        <taxon>Pseudonocardiaceae</taxon>
        <taxon>Amycolatopsis</taxon>
    </lineage>
</organism>
<reference evidence="4" key="1">
    <citation type="submission" date="2016-10" db="EMBL/GenBank/DDBJ databases">
        <authorList>
            <person name="Varghese N."/>
            <person name="Submissions S."/>
        </authorList>
    </citation>
    <scope>NUCLEOTIDE SEQUENCE [LARGE SCALE GENOMIC DNA]</scope>
    <source>
        <strain evidence="4">DSM 44993</strain>
    </source>
</reference>
<dbReference type="EMBL" id="FOEF01000003">
    <property type="protein sequence ID" value="SEP09389.1"/>
    <property type="molecule type" value="Genomic_DNA"/>
</dbReference>
<dbReference type="STRING" id="394193.SAMN04489732_103598"/>